<protein>
    <submittedName>
        <fullName evidence="2">Uncharacterized protein</fullName>
    </submittedName>
</protein>
<name>A0A059J8L8_TRIIM</name>
<accession>A0A059J8L8</accession>
<dbReference type="HOGENOM" id="CLU_1210543_0_0_1"/>
<keyword evidence="1" id="KW-0732">Signal</keyword>
<keyword evidence="3" id="KW-1185">Reference proteome</keyword>
<comment type="caution">
    <text evidence="2">The sequence shown here is derived from an EMBL/GenBank/DDBJ whole genome shotgun (WGS) entry which is preliminary data.</text>
</comment>
<evidence type="ECO:0000256" key="1">
    <source>
        <dbReference type="SAM" id="SignalP"/>
    </source>
</evidence>
<dbReference type="AlphaFoldDB" id="A0A059J8L8"/>
<dbReference type="Proteomes" id="UP000024533">
    <property type="component" value="Unassembled WGS sequence"/>
</dbReference>
<dbReference type="OrthoDB" id="4174245at2759"/>
<evidence type="ECO:0000313" key="3">
    <source>
        <dbReference type="Proteomes" id="UP000024533"/>
    </source>
</evidence>
<dbReference type="STRING" id="1215338.A0A059J8L8"/>
<reference evidence="2 3" key="1">
    <citation type="submission" date="2014-02" db="EMBL/GenBank/DDBJ databases">
        <title>The Genome Sequence of Trichophyton interdigitale MR816.</title>
        <authorList>
            <consortium name="The Broad Institute Genomics Platform"/>
            <person name="Cuomo C.A."/>
            <person name="White T.C."/>
            <person name="Graser Y."/>
            <person name="Martinez-Rossi N."/>
            <person name="Heitman J."/>
            <person name="Young S.K."/>
            <person name="Zeng Q."/>
            <person name="Gargeya S."/>
            <person name="Abouelleil A."/>
            <person name="Alvarado L."/>
            <person name="Chapman S.B."/>
            <person name="Gainer-Dewar J."/>
            <person name="Goldberg J."/>
            <person name="Griggs A."/>
            <person name="Gujja S."/>
            <person name="Hansen M."/>
            <person name="Howarth C."/>
            <person name="Imamovic A."/>
            <person name="Larimer J."/>
            <person name="Martinez D."/>
            <person name="Murphy C."/>
            <person name="Pearson M.D."/>
            <person name="Persinoti G."/>
            <person name="Poon T."/>
            <person name="Priest M."/>
            <person name="Roberts A.D."/>
            <person name="Saif S."/>
            <person name="Shea T.D."/>
            <person name="Sykes S.N."/>
            <person name="Wortman J."/>
            <person name="Nusbaum C."/>
            <person name="Birren B."/>
        </authorList>
    </citation>
    <scope>NUCLEOTIDE SEQUENCE [LARGE SCALE GENOMIC DNA]</scope>
    <source>
        <strain evidence="2 3">MR816</strain>
    </source>
</reference>
<sequence length="229" mass="26642">MCLKCGKFAPFLFLAAGDRCCGECQERNKYFRMLSFPQAQTISHPDMHELKKLTAFKTIPGVYKMHVVKKSPRRMKLLHREAVLKRGKEKEAELDAARRSRYESMIKAGIRTSQIEYRRMPWPDSDDDLELAGDPDINKTREFIGMGVIKLPHMRPDNTLEYGHSCKGCEWEYLQYESDRVLYDMSLSGQKEYLVTYALRGRGLCAWPRDEFLKHVEECYGAQQLLSSI</sequence>
<proteinExistence type="predicted"/>
<organism evidence="2 3">
    <name type="scientific">Trichophyton interdigitale (strain MR816)</name>
    <dbReference type="NCBI Taxonomy" id="1215338"/>
    <lineage>
        <taxon>Eukaryota</taxon>
        <taxon>Fungi</taxon>
        <taxon>Dikarya</taxon>
        <taxon>Ascomycota</taxon>
        <taxon>Pezizomycotina</taxon>
        <taxon>Eurotiomycetes</taxon>
        <taxon>Eurotiomycetidae</taxon>
        <taxon>Onygenales</taxon>
        <taxon>Arthrodermataceae</taxon>
        <taxon>Trichophyton</taxon>
    </lineage>
</organism>
<evidence type="ECO:0000313" key="2">
    <source>
        <dbReference type="EMBL" id="KDB24043.1"/>
    </source>
</evidence>
<feature type="signal peptide" evidence="1">
    <location>
        <begin position="1"/>
        <end position="17"/>
    </location>
</feature>
<gene>
    <name evidence="2" type="ORF">H109_04075</name>
</gene>
<feature type="chain" id="PRO_5001574803" evidence="1">
    <location>
        <begin position="18"/>
        <end position="229"/>
    </location>
</feature>
<dbReference type="EMBL" id="AOKY01000280">
    <property type="protein sequence ID" value="KDB24043.1"/>
    <property type="molecule type" value="Genomic_DNA"/>
</dbReference>